<keyword evidence="1" id="KW-0472">Membrane</keyword>
<comment type="caution">
    <text evidence="2">The sequence shown here is derived from an EMBL/GenBank/DDBJ whole genome shotgun (WGS) entry which is preliminary data.</text>
</comment>
<dbReference type="Proteomes" id="UP000295509">
    <property type="component" value="Unassembled WGS sequence"/>
</dbReference>
<dbReference type="OrthoDB" id="9120106at2"/>
<sequence length="98" mass="10116">MTSAPADATRTALLAKMAASRSALLEARNAAMLTDARRKSSFSPANLSALAASAPHVTLLAAILAGALILGPRRIAAVVVRNGLTAWIARTVRRLAGR</sequence>
<name>A0A4R8LJA2_9BURK</name>
<protein>
    <recommendedName>
        <fullName evidence="4">YqjK-like protein</fullName>
    </recommendedName>
</protein>
<dbReference type="RefSeq" id="WP_134194297.1">
    <property type="nucleotide sequence ID" value="NZ_JBHLUW010000016.1"/>
</dbReference>
<evidence type="ECO:0008006" key="4">
    <source>
        <dbReference type="Google" id="ProtNLM"/>
    </source>
</evidence>
<keyword evidence="3" id="KW-1185">Reference proteome</keyword>
<dbReference type="AlphaFoldDB" id="A0A4R8LJA2"/>
<evidence type="ECO:0000256" key="1">
    <source>
        <dbReference type="SAM" id="Phobius"/>
    </source>
</evidence>
<dbReference type="EMBL" id="SORE01000017">
    <property type="protein sequence ID" value="TDY43871.1"/>
    <property type="molecule type" value="Genomic_DNA"/>
</dbReference>
<accession>A0A4R8LJA2</accession>
<evidence type="ECO:0000313" key="3">
    <source>
        <dbReference type="Proteomes" id="UP000295509"/>
    </source>
</evidence>
<organism evidence="2 3">
    <name type="scientific">Paraburkholderia rhizosphaerae</name>
    <dbReference type="NCBI Taxonomy" id="480658"/>
    <lineage>
        <taxon>Bacteria</taxon>
        <taxon>Pseudomonadati</taxon>
        <taxon>Pseudomonadota</taxon>
        <taxon>Betaproteobacteria</taxon>
        <taxon>Burkholderiales</taxon>
        <taxon>Burkholderiaceae</taxon>
        <taxon>Paraburkholderia</taxon>
    </lineage>
</organism>
<gene>
    <name evidence="2" type="ORF">BX592_11773</name>
</gene>
<feature type="transmembrane region" description="Helical" evidence="1">
    <location>
        <begin position="47"/>
        <end position="69"/>
    </location>
</feature>
<keyword evidence="1" id="KW-0812">Transmembrane</keyword>
<keyword evidence="1" id="KW-1133">Transmembrane helix</keyword>
<reference evidence="2 3" key="1">
    <citation type="submission" date="2019-03" db="EMBL/GenBank/DDBJ databases">
        <title>Genomic Encyclopedia of Type Strains, Phase III (KMG-III): the genomes of soil and plant-associated and newly described type strains.</title>
        <authorList>
            <person name="Whitman W."/>
        </authorList>
    </citation>
    <scope>NUCLEOTIDE SEQUENCE [LARGE SCALE GENOMIC DNA]</scope>
    <source>
        <strain evidence="2 3">LMG 29544</strain>
    </source>
</reference>
<evidence type="ECO:0000313" key="2">
    <source>
        <dbReference type="EMBL" id="TDY43871.1"/>
    </source>
</evidence>
<proteinExistence type="predicted"/>